<keyword evidence="2" id="KW-1185">Reference proteome</keyword>
<gene>
    <name evidence="1" type="ORF">A6V39_03845</name>
</gene>
<dbReference type="EMBL" id="LWUJ01000012">
    <property type="protein sequence ID" value="OAL10020.1"/>
    <property type="molecule type" value="Genomic_DNA"/>
</dbReference>
<name>A0A1A9QEA5_9MOLU</name>
<dbReference type="STRING" id="432608.A6V39_03845"/>
<reference evidence="2" key="1">
    <citation type="submission" date="2016-04" db="EMBL/GenBank/DDBJ databases">
        <authorList>
            <person name="Quiroz-Castaneda R.E."/>
            <person name="Martinez-Ocampo F."/>
        </authorList>
    </citation>
    <scope>NUCLEOTIDE SEQUENCE [LARGE SCALE GENOMIC DNA]</scope>
    <source>
        <strain evidence="2">INIFAP01</strain>
    </source>
</reference>
<dbReference type="RefSeq" id="WP_187150406.1">
    <property type="nucleotide sequence ID" value="NZ_LWUJ01000012.1"/>
</dbReference>
<comment type="caution">
    <text evidence="1">The sequence shown here is derived from an EMBL/GenBank/DDBJ whole genome shotgun (WGS) entry which is preliminary data.</text>
</comment>
<dbReference type="AlphaFoldDB" id="A0A1A9QEA5"/>
<protein>
    <submittedName>
        <fullName evidence="1">Uncharacterized protein</fullName>
    </submittedName>
</protein>
<evidence type="ECO:0000313" key="1">
    <source>
        <dbReference type="EMBL" id="OAL10020.1"/>
    </source>
</evidence>
<sequence>MTLTGKAVAGVATTGLLGGAGVGSYYAFGNFETISGRLTKEKFELLDTSKTNNDWTTVFTAYQKATKNTFTGAKDTSLDEAGLRRKCEGILKKTPDDSNYKLAKQWCVKEKAVSKILDDLNLRFLDTTSDSSNTIKDKAHWNSKVAQYERSQATNKITVNLTGNDDAKATAMRDACKTLNTPELKTTTDGFIEKLEQIQKWCAIGKDIK</sequence>
<organism evidence="1 2">
    <name type="scientific">Candidatus Mycoplasma haematobovis</name>
    <dbReference type="NCBI Taxonomy" id="432608"/>
    <lineage>
        <taxon>Bacteria</taxon>
        <taxon>Bacillati</taxon>
        <taxon>Mycoplasmatota</taxon>
        <taxon>Mollicutes</taxon>
        <taxon>Mycoplasmataceae</taxon>
        <taxon>Mycoplasma</taxon>
    </lineage>
</organism>
<proteinExistence type="predicted"/>
<evidence type="ECO:0000313" key="2">
    <source>
        <dbReference type="Proteomes" id="UP000077623"/>
    </source>
</evidence>
<dbReference type="Proteomes" id="UP000077623">
    <property type="component" value="Unassembled WGS sequence"/>
</dbReference>
<accession>A0A1A9QEA5</accession>